<dbReference type="GO" id="GO:0016020">
    <property type="term" value="C:membrane"/>
    <property type="evidence" value="ECO:0007669"/>
    <property type="project" value="InterPro"/>
</dbReference>
<keyword evidence="2" id="KW-1133">Transmembrane helix</keyword>
<keyword evidence="2" id="KW-0472">Membrane</keyword>
<feature type="transmembrane region" description="Helical" evidence="2">
    <location>
        <begin position="210"/>
        <end position="229"/>
    </location>
</feature>
<dbReference type="Proteomes" id="UP000256388">
    <property type="component" value="Unassembled WGS sequence"/>
</dbReference>
<dbReference type="EMBL" id="QUMS01000001">
    <property type="protein sequence ID" value="REG11537.1"/>
    <property type="molecule type" value="Genomic_DNA"/>
</dbReference>
<keyword evidence="2" id="KW-0812">Transmembrane</keyword>
<dbReference type="Pfam" id="PF00892">
    <property type="entry name" value="EamA"/>
    <property type="match status" value="2"/>
</dbReference>
<keyword evidence="5" id="KW-1185">Reference proteome</keyword>
<dbReference type="SUPFAM" id="SSF103481">
    <property type="entry name" value="Multidrug resistance efflux transporter EmrE"/>
    <property type="match status" value="2"/>
</dbReference>
<dbReference type="OrthoDB" id="9799821at2"/>
<evidence type="ECO:0000259" key="3">
    <source>
        <dbReference type="Pfam" id="PF00892"/>
    </source>
</evidence>
<dbReference type="InterPro" id="IPR000620">
    <property type="entry name" value="EamA_dom"/>
</dbReference>
<evidence type="ECO:0000313" key="4">
    <source>
        <dbReference type="EMBL" id="REG11537.1"/>
    </source>
</evidence>
<feature type="transmembrane region" description="Helical" evidence="2">
    <location>
        <begin position="12"/>
        <end position="33"/>
    </location>
</feature>
<dbReference type="AlphaFoldDB" id="A0A347ZRH5"/>
<dbReference type="InterPro" id="IPR037185">
    <property type="entry name" value="EmrE-like"/>
</dbReference>
<feature type="transmembrane region" description="Helical" evidence="2">
    <location>
        <begin position="179"/>
        <end position="198"/>
    </location>
</feature>
<protein>
    <submittedName>
        <fullName evidence="4">EamA-like transporter family protein</fullName>
    </submittedName>
</protein>
<sequence length="299" mass="32484">MKFKDSFHPYAGITIIFWSLAFVLTRLLLQYFSAFPLGFLRYVVASIALMVIALTAKIAPPNKVDLKWFLLSGFFGFFLYMITFNKGIASVTAATSSVIIATAPVITALLAGLFYKEKLSAIQWTATAVEFSGVVLLSLMNSIFSLNSGLLWLLLAALSLGIYNLLQRKLTKTYSGLQTATYSIFAGTLMLAIFLPAAVSEVRAVPPVQLLYIATLGIFSSAIAYVTWAQALKKAERTSSVSNYMFITPFLTTLLGFVLTNEKPDGSTIAGSAVILLGVLIFNFGDRLAGKVFGRKNAV</sequence>
<dbReference type="PANTHER" id="PTHR12715:SF4">
    <property type="entry name" value="EAMA DOMAIN-CONTAINING PROTEIN"/>
    <property type="match status" value="1"/>
</dbReference>
<feature type="domain" description="EamA" evidence="3">
    <location>
        <begin position="148"/>
        <end position="283"/>
    </location>
</feature>
<evidence type="ECO:0000313" key="5">
    <source>
        <dbReference type="Proteomes" id="UP000256388"/>
    </source>
</evidence>
<dbReference type="PANTHER" id="PTHR12715">
    <property type="entry name" value="TRANSPORTER, DRUG/METABOLITE EXPORTER FAMILY"/>
    <property type="match status" value="1"/>
</dbReference>
<feature type="transmembrane region" description="Helical" evidence="2">
    <location>
        <begin position="39"/>
        <end position="56"/>
    </location>
</feature>
<feature type="transmembrane region" description="Helical" evidence="2">
    <location>
        <begin position="266"/>
        <end position="285"/>
    </location>
</feature>
<name>A0A347ZRH5_9CHLR</name>
<evidence type="ECO:0000256" key="2">
    <source>
        <dbReference type="SAM" id="Phobius"/>
    </source>
</evidence>
<feature type="domain" description="EamA" evidence="3">
    <location>
        <begin position="13"/>
        <end position="138"/>
    </location>
</feature>
<organism evidence="4 5">
    <name type="scientific">Pelolinea submarina</name>
    <dbReference type="NCBI Taxonomy" id="913107"/>
    <lineage>
        <taxon>Bacteria</taxon>
        <taxon>Bacillati</taxon>
        <taxon>Chloroflexota</taxon>
        <taxon>Anaerolineae</taxon>
        <taxon>Anaerolineales</taxon>
        <taxon>Anaerolineaceae</taxon>
        <taxon>Pelolinea</taxon>
    </lineage>
</organism>
<feature type="transmembrane region" description="Helical" evidence="2">
    <location>
        <begin position="241"/>
        <end position="260"/>
    </location>
</feature>
<proteinExistence type="inferred from homology"/>
<evidence type="ECO:0000256" key="1">
    <source>
        <dbReference type="ARBA" id="ARBA00007362"/>
    </source>
</evidence>
<feature type="transmembrane region" description="Helical" evidence="2">
    <location>
        <begin position="122"/>
        <end position="144"/>
    </location>
</feature>
<accession>A0A347ZRH5</accession>
<comment type="caution">
    <text evidence="4">The sequence shown here is derived from an EMBL/GenBank/DDBJ whole genome shotgun (WGS) entry which is preliminary data.</text>
</comment>
<reference evidence="4 5" key="1">
    <citation type="submission" date="2018-08" db="EMBL/GenBank/DDBJ databases">
        <title>Genomic Encyclopedia of Type Strains, Phase IV (KMG-IV): sequencing the most valuable type-strain genomes for metagenomic binning, comparative biology and taxonomic classification.</title>
        <authorList>
            <person name="Goeker M."/>
        </authorList>
    </citation>
    <scope>NUCLEOTIDE SEQUENCE [LARGE SCALE GENOMIC DNA]</scope>
    <source>
        <strain evidence="4 5">DSM 23923</strain>
    </source>
</reference>
<dbReference type="RefSeq" id="WP_116224665.1">
    <property type="nucleotide sequence ID" value="NZ_AP018437.1"/>
</dbReference>
<feature type="transmembrane region" description="Helical" evidence="2">
    <location>
        <begin position="68"/>
        <end position="88"/>
    </location>
</feature>
<dbReference type="Gene3D" id="1.10.3730.20">
    <property type="match status" value="1"/>
</dbReference>
<feature type="transmembrane region" description="Helical" evidence="2">
    <location>
        <begin position="94"/>
        <end position="115"/>
    </location>
</feature>
<comment type="similarity">
    <text evidence="1">Belongs to the EamA transporter family.</text>
</comment>
<gene>
    <name evidence="4" type="ORF">DFR64_1427</name>
</gene>
<feature type="transmembrane region" description="Helical" evidence="2">
    <location>
        <begin position="150"/>
        <end position="167"/>
    </location>
</feature>
<dbReference type="InterPro" id="IPR052756">
    <property type="entry name" value="Alkyne_AA_exporter"/>
</dbReference>